<evidence type="ECO:0000313" key="1">
    <source>
        <dbReference type="EMBL" id="KAJ8718432.1"/>
    </source>
</evidence>
<dbReference type="Proteomes" id="UP001231649">
    <property type="component" value="Chromosome 13"/>
</dbReference>
<reference evidence="1" key="1">
    <citation type="submission" date="2023-03" db="EMBL/GenBank/DDBJ databases">
        <title>Chromosome-level genomes of two armyworms, Mythimna separata and Mythimna loreyi, provide insights into the biosynthesis and reception of sex pheromones.</title>
        <authorList>
            <person name="Zhao H."/>
        </authorList>
    </citation>
    <scope>NUCLEOTIDE SEQUENCE</scope>
    <source>
        <strain evidence="1">BeijingLab</strain>
    </source>
</reference>
<gene>
    <name evidence="1" type="ORF">PYW08_002669</name>
</gene>
<organism evidence="1 2">
    <name type="scientific">Mythimna loreyi</name>
    <dbReference type="NCBI Taxonomy" id="667449"/>
    <lineage>
        <taxon>Eukaryota</taxon>
        <taxon>Metazoa</taxon>
        <taxon>Ecdysozoa</taxon>
        <taxon>Arthropoda</taxon>
        <taxon>Hexapoda</taxon>
        <taxon>Insecta</taxon>
        <taxon>Pterygota</taxon>
        <taxon>Neoptera</taxon>
        <taxon>Endopterygota</taxon>
        <taxon>Lepidoptera</taxon>
        <taxon>Glossata</taxon>
        <taxon>Ditrysia</taxon>
        <taxon>Noctuoidea</taxon>
        <taxon>Noctuidae</taxon>
        <taxon>Noctuinae</taxon>
        <taxon>Hadenini</taxon>
        <taxon>Mythimna</taxon>
    </lineage>
</organism>
<evidence type="ECO:0000313" key="2">
    <source>
        <dbReference type="Proteomes" id="UP001231649"/>
    </source>
</evidence>
<keyword evidence="2" id="KW-1185">Reference proteome</keyword>
<accession>A0ACC2QJR7</accession>
<proteinExistence type="predicted"/>
<dbReference type="EMBL" id="CM056789">
    <property type="protein sequence ID" value="KAJ8718432.1"/>
    <property type="molecule type" value="Genomic_DNA"/>
</dbReference>
<name>A0ACC2QJR7_9NEOP</name>
<sequence>MAMFSVTVLIVLICTLYYYFTRHFNYWKNRNVPGPEPIVLVGNLKESTLRKKHLGLVIQEIYDMYPEEKVVGIYRMTSPCLLIRDLDILKHVLIKDFEAFTDRGIPFGNDGLGQNLFTADGETWAALRDRFTPIFTSGKLKNMFYLMHERADTFVNYIGAECKKQHEFEVHSLLQTYTLSTISACAFGVNYDSLGDKLKALELVDQIITTTSYGSEFIMMYPTFFKKFNLSLMPSSITNFFKSLVTNIIIQRDGKPSGRRDFMDLILELRDKGEINSSKYGNKTTTLEITEEIIAAQAFVFYIAGYETSATTMAYMLYQLALNPDIQKKLTAEIDEVIQAHNGEVTYDTIKDMKYLSKVFDETLRMYSIVEPLQRKAIKEYKVPGTDVVIEKDMMVLISPRGIHYDEKYYPKPEVFNPDRFDAEEVAKRHPCAYLPFGLGPRNCIGMRFGKLQSRLCIVKILSKFSVEPSKNTDRNLKVAPHRVLIGPEGGIRLNIIPRKLKA</sequence>
<comment type="caution">
    <text evidence="1">The sequence shown here is derived from an EMBL/GenBank/DDBJ whole genome shotgun (WGS) entry which is preliminary data.</text>
</comment>
<protein>
    <submittedName>
        <fullName evidence="1">Uncharacterized protein</fullName>
    </submittedName>
</protein>